<evidence type="ECO:0000313" key="3">
    <source>
        <dbReference type="EMBL" id="CAD8648214.1"/>
    </source>
</evidence>
<protein>
    <recommendedName>
        <fullName evidence="2">DUF1995 domain-containing protein</fullName>
    </recommendedName>
</protein>
<dbReference type="InterPro" id="IPR018962">
    <property type="entry name" value="DUF1995"/>
</dbReference>
<dbReference type="EMBL" id="HBFA01000982">
    <property type="protein sequence ID" value="CAD8648214.1"/>
    <property type="molecule type" value="Transcribed_RNA"/>
</dbReference>
<evidence type="ECO:0000259" key="2">
    <source>
        <dbReference type="Pfam" id="PF09353"/>
    </source>
</evidence>
<dbReference type="InterPro" id="IPR053021">
    <property type="entry name" value="Chloroplast_ADK"/>
</dbReference>
<gene>
    <name evidence="3" type="ORF">POBO1169_LOCUS459</name>
</gene>
<organism evidence="3">
    <name type="scientific">Pyramimonas obovata</name>
    <dbReference type="NCBI Taxonomy" id="1411642"/>
    <lineage>
        <taxon>Eukaryota</taxon>
        <taxon>Viridiplantae</taxon>
        <taxon>Chlorophyta</taxon>
        <taxon>Pyramimonadophyceae</taxon>
        <taxon>Pyramimonadales</taxon>
        <taxon>Pyramimonadaceae</taxon>
        <taxon>Pyramimonas</taxon>
        <taxon>Pyramimonas incertae sedis</taxon>
    </lineage>
</organism>
<feature type="region of interest" description="Disordered" evidence="1">
    <location>
        <begin position="325"/>
        <end position="347"/>
    </location>
</feature>
<dbReference type="PANTHER" id="PTHR35509">
    <property type="entry name" value="DOMAIN PROTEIN, PUTATIVE (DUF1995)-RELATED"/>
    <property type="match status" value="1"/>
</dbReference>
<feature type="compositionally biased region" description="Basic and acidic residues" evidence="1">
    <location>
        <begin position="330"/>
        <end position="341"/>
    </location>
</feature>
<feature type="domain" description="DUF1995" evidence="2">
    <location>
        <begin position="88"/>
        <end position="316"/>
    </location>
</feature>
<dbReference type="PANTHER" id="PTHR35509:SF5">
    <property type="entry name" value="SAP DOMAIN-CONTAINING PROTEIN"/>
    <property type="match status" value="1"/>
</dbReference>
<sequence length="418" mass="45270">MAATLTASASARLLAVKSQDGRVAQKLTPVATPIRANTAHLRAWKPVVVHRVSFSSRGSSSIHGRQTCATTRQANQIVAMAEELYPLPQTAESAVKQAVGAIKRGLAAGQTRQQVSILLPVEQRRENYMFTESMEYPENATAIYQTASLMAESIMKQLGVKERISSKRIDDDGEEGEPVGLFTTPSGDVTVVMMPTADVLNQLKEIETKQKGTVILMNPMWRTKGNIVSDFGFGPWRKRNEDFVAKFDAVYSLTEQRIGAASTLDPATGDYMGLGGVARILSCGTGQHQVFALGKDGSAECIATFPAPPEYKQLEEAFTTTRASLKKTRRGDGAESEEQRLKQTIGKQKTKAGTVDWSLKSAAEIKAAVQAGSVDPADVMAWDKTALRAALSAWDLPAAGRVDALRKRVIDKMKNPNA</sequence>
<evidence type="ECO:0000256" key="1">
    <source>
        <dbReference type="SAM" id="MobiDB-lite"/>
    </source>
</evidence>
<dbReference type="AlphaFoldDB" id="A0A7S0MT33"/>
<proteinExistence type="predicted"/>
<name>A0A7S0MT33_9CHLO</name>
<reference evidence="3" key="1">
    <citation type="submission" date="2021-01" db="EMBL/GenBank/DDBJ databases">
        <authorList>
            <person name="Corre E."/>
            <person name="Pelletier E."/>
            <person name="Niang G."/>
            <person name="Scheremetjew M."/>
            <person name="Finn R."/>
            <person name="Kale V."/>
            <person name="Holt S."/>
            <person name="Cochrane G."/>
            <person name="Meng A."/>
            <person name="Brown T."/>
            <person name="Cohen L."/>
        </authorList>
    </citation>
    <scope>NUCLEOTIDE SEQUENCE</scope>
    <source>
        <strain evidence="3">CCMP722</strain>
    </source>
</reference>
<dbReference type="Pfam" id="PF09353">
    <property type="entry name" value="DUF1995"/>
    <property type="match status" value="1"/>
</dbReference>
<accession>A0A7S0MT33</accession>